<protein>
    <submittedName>
        <fullName evidence="1">Uncharacterized protein</fullName>
    </submittedName>
</protein>
<gene>
    <name evidence="1" type="ORF">QYT958_LOCUS46970</name>
</gene>
<dbReference type="EMBL" id="CAJOBR010085972">
    <property type="protein sequence ID" value="CAF5132756.1"/>
    <property type="molecule type" value="Genomic_DNA"/>
</dbReference>
<feature type="non-terminal residue" evidence="1">
    <location>
        <position position="1"/>
    </location>
</feature>
<sequence length="44" mass="4598">EEIFGAKTVSVVDNVNGVLGAYCLKAEVAAASANFTDISFDCEE</sequence>
<evidence type="ECO:0000313" key="2">
    <source>
        <dbReference type="Proteomes" id="UP000663848"/>
    </source>
</evidence>
<dbReference type="Proteomes" id="UP000663848">
    <property type="component" value="Unassembled WGS sequence"/>
</dbReference>
<organism evidence="1 2">
    <name type="scientific">Rotaria socialis</name>
    <dbReference type="NCBI Taxonomy" id="392032"/>
    <lineage>
        <taxon>Eukaryota</taxon>
        <taxon>Metazoa</taxon>
        <taxon>Spiralia</taxon>
        <taxon>Gnathifera</taxon>
        <taxon>Rotifera</taxon>
        <taxon>Eurotatoria</taxon>
        <taxon>Bdelloidea</taxon>
        <taxon>Philodinida</taxon>
        <taxon>Philodinidae</taxon>
        <taxon>Rotaria</taxon>
    </lineage>
</organism>
<comment type="caution">
    <text evidence="1">The sequence shown here is derived from an EMBL/GenBank/DDBJ whole genome shotgun (WGS) entry which is preliminary data.</text>
</comment>
<proteinExistence type="predicted"/>
<evidence type="ECO:0000313" key="1">
    <source>
        <dbReference type="EMBL" id="CAF5132756.1"/>
    </source>
</evidence>
<name>A0A822FZ66_9BILA</name>
<reference evidence="1" key="1">
    <citation type="submission" date="2021-02" db="EMBL/GenBank/DDBJ databases">
        <authorList>
            <person name="Nowell W R."/>
        </authorList>
    </citation>
    <scope>NUCLEOTIDE SEQUENCE</scope>
</reference>
<accession>A0A822FZ66</accession>
<dbReference type="AlphaFoldDB" id="A0A822FZ66"/>